<gene>
    <name evidence="2" type="ORF">HZU72_10290</name>
</gene>
<dbReference type="AlphaFoldDB" id="A0A7Z0SMG9"/>
<evidence type="ECO:0000313" key="3">
    <source>
        <dbReference type="Proteomes" id="UP000520876"/>
    </source>
</evidence>
<proteinExistence type="predicted"/>
<reference evidence="2 3" key="1">
    <citation type="submission" date="2020-07" db="EMBL/GenBank/DDBJ databases">
        <title>Halomonas sp. QX-2 draft genome sequence.</title>
        <authorList>
            <person name="Qiu X."/>
        </authorList>
    </citation>
    <scope>NUCLEOTIDE SEQUENCE [LARGE SCALE GENOMIC DNA]</scope>
    <source>
        <strain evidence="2 3">QX-2</strain>
    </source>
</reference>
<feature type="region of interest" description="Disordered" evidence="1">
    <location>
        <begin position="93"/>
        <end position="120"/>
    </location>
</feature>
<name>A0A7Z0SMG9_9GAMM</name>
<protein>
    <submittedName>
        <fullName evidence="2">Uncharacterized protein</fullName>
    </submittedName>
</protein>
<keyword evidence="3" id="KW-1185">Reference proteome</keyword>
<dbReference type="Proteomes" id="UP000520876">
    <property type="component" value="Unassembled WGS sequence"/>
</dbReference>
<sequence length="120" mass="13286">MSKLTSQITVLSNGYVRKGGKQNRKQQQKRMLAFGIFCSSQGATCMGQVGAKHVIRYWKSESMLDKSDATRLQHYYALKSLWGLAGKDGGPPKPFSSAALAEAQKSREQDESIRVRKSSS</sequence>
<dbReference type="EMBL" id="JACCGK010000008">
    <property type="protein sequence ID" value="NYT72815.1"/>
    <property type="molecule type" value="Genomic_DNA"/>
</dbReference>
<organism evidence="2 3">
    <name type="scientific">Vreelandella sedimenti</name>
    <dbReference type="NCBI Taxonomy" id="2729618"/>
    <lineage>
        <taxon>Bacteria</taxon>
        <taxon>Pseudomonadati</taxon>
        <taxon>Pseudomonadota</taxon>
        <taxon>Gammaproteobacteria</taxon>
        <taxon>Oceanospirillales</taxon>
        <taxon>Halomonadaceae</taxon>
        <taxon>Vreelandella</taxon>
    </lineage>
</organism>
<feature type="compositionally biased region" description="Basic and acidic residues" evidence="1">
    <location>
        <begin position="104"/>
        <end position="114"/>
    </location>
</feature>
<evidence type="ECO:0000313" key="2">
    <source>
        <dbReference type="EMBL" id="NYT72815.1"/>
    </source>
</evidence>
<accession>A0A7Z0SMG9</accession>
<dbReference type="RefSeq" id="WP_180091717.1">
    <property type="nucleotide sequence ID" value="NZ_JACCGK010000008.1"/>
</dbReference>
<comment type="caution">
    <text evidence="2">The sequence shown here is derived from an EMBL/GenBank/DDBJ whole genome shotgun (WGS) entry which is preliminary data.</text>
</comment>
<evidence type="ECO:0000256" key="1">
    <source>
        <dbReference type="SAM" id="MobiDB-lite"/>
    </source>
</evidence>